<dbReference type="RefSeq" id="WP_147839274.1">
    <property type="nucleotide sequence ID" value="NZ_VOUP01000056.1"/>
</dbReference>
<evidence type="ECO:0000313" key="2">
    <source>
        <dbReference type="Proteomes" id="UP000321307"/>
    </source>
</evidence>
<dbReference type="EMBL" id="VOUP01000056">
    <property type="protein sequence ID" value="TXE22157.1"/>
    <property type="molecule type" value="Genomic_DNA"/>
</dbReference>
<dbReference type="Proteomes" id="UP000321307">
    <property type="component" value="Unassembled WGS sequence"/>
</dbReference>
<comment type="caution">
    <text evidence="1">The sequence shown here is derived from an EMBL/GenBank/DDBJ whole genome shotgun (WGS) entry which is preliminary data.</text>
</comment>
<name>A0A9X9BX93_9GAMM</name>
<evidence type="ECO:0000313" key="1">
    <source>
        <dbReference type="EMBL" id="TXE22157.1"/>
    </source>
</evidence>
<organism evidence="1 2">
    <name type="scientific">Serratia ureilytica</name>
    <dbReference type="NCBI Taxonomy" id="300181"/>
    <lineage>
        <taxon>Bacteria</taxon>
        <taxon>Pseudomonadati</taxon>
        <taxon>Pseudomonadota</taxon>
        <taxon>Gammaproteobacteria</taxon>
        <taxon>Enterobacterales</taxon>
        <taxon>Yersiniaceae</taxon>
        <taxon>Serratia</taxon>
    </lineage>
</organism>
<dbReference type="AlphaFoldDB" id="A0A9X9BX93"/>
<reference evidence="1 2" key="1">
    <citation type="submission" date="2019-07" db="EMBL/GenBank/DDBJ databases">
        <title>Serratia strains were isolated from fresh produce.</title>
        <authorList>
            <person name="Cho G.-S."/>
            <person name="Stein M."/>
            <person name="Lee W."/>
            <person name="Suh S.H."/>
            <person name="Franz C.M.A.P."/>
        </authorList>
    </citation>
    <scope>NUCLEOTIDE SEQUENCE [LARGE SCALE GENOMIC DNA]</scope>
    <source>
        <strain evidence="1 2">S17</strain>
    </source>
</reference>
<gene>
    <name evidence="1" type="ORF">FOT63_25580</name>
</gene>
<accession>A0A9X9BX93</accession>
<protein>
    <submittedName>
        <fullName evidence="1">Uncharacterized protein</fullName>
    </submittedName>
</protein>
<proteinExistence type="predicted"/>
<sequence length="138" mass="14968">MNTPIPASLLATLAQHFSDRPFTLFSVMTHAPIAEVDAWKTGLQALIAQGALLCIESRLLGDVYIQHPRGMVVFGIPVALSQVLACRFCGRLFVVTEILAFACDSEADDWRRSLNALVTLGVLHRVLGDMYVVVGGAE</sequence>